<name>A0AA47B444_9LACO</name>
<dbReference type="Gene3D" id="1.10.10.10">
    <property type="entry name" value="Winged helix-like DNA-binding domain superfamily/Winged helix DNA-binding domain"/>
    <property type="match status" value="1"/>
</dbReference>
<sequence>MNLENENVHLEYKTAKNCLPKDFWRTYSAFANTDGGTVILGISEEKKFNYQIEGVINPDKIVNELITTLHNSNKVSCKLIDEQDIVHIIEDNKKLIKIKIHAANFDQKPVYLNGNLQNSYIRENDGDFKVKPEQLKYMIANSYTHLDNQLLENYSVKDLNTQDIDQYRELLIKNTNDTSFKDQNYETFLFNIGAIRIDRKDSKQKKKLTTGCLLFFGKLNAIMDRFPGFQLDFYRKKNVLEEEWVTRISSGDMNFPEMNIFSFYTLVLEQLERGIPDKFIQDRNFTRGSYHSDLMIAVKEALVNSLMHAYYSSDRPIAIYDYDDYFEFSNPGDMRVSKEEFIHGNNPIARNSIISLLFRKVGIAEKAGSGGPRIFKSAYKNNLRIPDIIKGRDTTTIRIWKINLSKTLVGFSETEKAIIKYAVDCQQFSIDNIKAHFKFSDYKARKIIRELENKKVIDRVGNGKATKYQLKESQEMGIFKNKLYLRQLEDKLNK</sequence>
<evidence type="ECO:0000313" key="2">
    <source>
        <dbReference type="EMBL" id="UZX29787.1"/>
    </source>
</evidence>
<evidence type="ECO:0000313" key="3">
    <source>
        <dbReference type="Proteomes" id="UP001164557"/>
    </source>
</evidence>
<dbReference type="InterPro" id="IPR038461">
    <property type="entry name" value="Schlafen_AlbA_2_dom_sf"/>
</dbReference>
<dbReference type="Proteomes" id="UP001164557">
    <property type="component" value="Chromosome"/>
</dbReference>
<dbReference type="Gene3D" id="3.30.565.60">
    <property type="match status" value="1"/>
</dbReference>
<dbReference type="PANTHER" id="PTHR30595">
    <property type="entry name" value="GLPR-RELATED TRANSCRIPTIONAL REPRESSOR"/>
    <property type="match status" value="1"/>
</dbReference>
<reference evidence="2" key="1">
    <citation type="submission" date="2021-09" db="EMBL/GenBank/DDBJ databases">
        <title>Lactobacillus species from Apis mellifera, Switzerland.</title>
        <authorList>
            <person name="Pfister J."/>
            <person name="Brown A."/>
            <person name="Neumann P."/>
            <person name="Collaud A."/>
            <person name="Retschnig G."/>
            <person name="Perreten V."/>
        </authorList>
    </citation>
    <scope>NUCLEOTIDE SEQUENCE</scope>
    <source>
        <strain evidence="2">IBH002</strain>
    </source>
</reference>
<protein>
    <submittedName>
        <fullName evidence="2">DNA binding domain-containing protein</fullName>
    </submittedName>
</protein>
<dbReference type="Pfam" id="PF13749">
    <property type="entry name" value="HATPase_c_4"/>
    <property type="match status" value="1"/>
</dbReference>
<gene>
    <name evidence="2" type="ORF">LDX53_00695</name>
</gene>
<accession>A0AA47B444</accession>
<dbReference type="PANTHER" id="PTHR30595:SF6">
    <property type="entry name" value="SCHLAFEN ALBA-2 DOMAIN-CONTAINING PROTEIN"/>
    <property type="match status" value="1"/>
</dbReference>
<dbReference type="InterPro" id="IPR036388">
    <property type="entry name" value="WH-like_DNA-bd_sf"/>
</dbReference>
<evidence type="ECO:0000259" key="1">
    <source>
        <dbReference type="Pfam" id="PF04326"/>
    </source>
</evidence>
<keyword evidence="3" id="KW-1185">Reference proteome</keyword>
<dbReference type="Pfam" id="PF04326">
    <property type="entry name" value="SLFN_AlbA_2"/>
    <property type="match status" value="1"/>
</dbReference>
<dbReference type="Gene3D" id="3.30.950.30">
    <property type="entry name" value="Schlafen, AAA domain"/>
    <property type="match status" value="1"/>
</dbReference>
<organism evidence="2 3">
    <name type="scientific">Lactobacillus helsingborgensis</name>
    <dbReference type="NCBI Taxonomy" id="1218494"/>
    <lineage>
        <taxon>Bacteria</taxon>
        <taxon>Bacillati</taxon>
        <taxon>Bacillota</taxon>
        <taxon>Bacilli</taxon>
        <taxon>Lactobacillales</taxon>
        <taxon>Lactobacillaceae</taxon>
        <taxon>Lactobacillus</taxon>
    </lineage>
</organism>
<dbReference type="InterPro" id="IPR007421">
    <property type="entry name" value="Schlafen_AlbA_2_dom"/>
</dbReference>
<dbReference type="EMBL" id="CP084389">
    <property type="protein sequence ID" value="UZX29787.1"/>
    <property type="molecule type" value="Genomic_DNA"/>
</dbReference>
<dbReference type="RefSeq" id="WP_046326571.1">
    <property type="nucleotide sequence ID" value="NZ_CP084389.1"/>
</dbReference>
<dbReference type="InterPro" id="IPR038475">
    <property type="entry name" value="RecG_C_sf"/>
</dbReference>
<feature type="domain" description="Schlafen AlbA-2" evidence="1">
    <location>
        <begin position="6"/>
        <end position="128"/>
    </location>
</feature>
<proteinExistence type="predicted"/>
<dbReference type="AlphaFoldDB" id="A0AA47B444"/>